<reference evidence="2 3" key="1">
    <citation type="submission" date="2019-01" db="EMBL/GenBank/DDBJ databases">
        <title>Sphingomonas mucosissima sp. nov. and Sphingomonas desiccabilis sp. nov., from biological soil crusts in the Colorado Plateau, USA.</title>
        <authorList>
            <person name="Zhu D."/>
        </authorList>
    </citation>
    <scope>NUCLEOTIDE SEQUENCE [LARGE SCALE GENOMIC DNA]</scope>
    <source>
        <strain evidence="2 3">CP1D</strain>
    </source>
</reference>
<dbReference type="Proteomes" id="UP000292347">
    <property type="component" value="Unassembled WGS sequence"/>
</dbReference>
<accession>A0A4Q2J0L1</accession>
<feature type="domain" description="SprT-like" evidence="1">
    <location>
        <begin position="167"/>
        <end position="207"/>
    </location>
</feature>
<dbReference type="EMBL" id="SDPT01000001">
    <property type="protein sequence ID" value="RXZ34822.1"/>
    <property type="molecule type" value="Genomic_DNA"/>
</dbReference>
<gene>
    <name evidence="2" type="ORF">EO081_03960</name>
</gene>
<dbReference type="GO" id="GO:0006950">
    <property type="term" value="P:response to stress"/>
    <property type="evidence" value="ECO:0007669"/>
    <property type="project" value="UniProtKB-ARBA"/>
</dbReference>
<organism evidence="2 3">
    <name type="scientific">Sphingomonas desiccabilis</name>
    <dbReference type="NCBI Taxonomy" id="429134"/>
    <lineage>
        <taxon>Bacteria</taxon>
        <taxon>Pseudomonadati</taxon>
        <taxon>Pseudomonadota</taxon>
        <taxon>Alphaproteobacteria</taxon>
        <taxon>Sphingomonadales</taxon>
        <taxon>Sphingomonadaceae</taxon>
        <taxon>Sphingomonas</taxon>
    </lineage>
</organism>
<evidence type="ECO:0000313" key="3">
    <source>
        <dbReference type="Proteomes" id="UP000292347"/>
    </source>
</evidence>
<name>A0A4Q2J0L1_9SPHN</name>
<dbReference type="OrthoDB" id="7376098at2"/>
<dbReference type="InterPro" id="IPR006640">
    <property type="entry name" value="SprT-like_domain"/>
</dbReference>
<dbReference type="RefSeq" id="WP_129340604.1">
    <property type="nucleotide sequence ID" value="NZ_JACIDD010000001.1"/>
</dbReference>
<evidence type="ECO:0000259" key="1">
    <source>
        <dbReference type="Pfam" id="PF10263"/>
    </source>
</evidence>
<protein>
    <recommendedName>
        <fullName evidence="1">SprT-like domain-containing protein</fullName>
    </recommendedName>
</protein>
<dbReference type="Pfam" id="PF10263">
    <property type="entry name" value="SprT-like"/>
    <property type="match status" value="1"/>
</dbReference>
<keyword evidence="3" id="KW-1185">Reference proteome</keyword>
<dbReference type="AlphaFoldDB" id="A0A4Q2J0L1"/>
<proteinExistence type="predicted"/>
<comment type="caution">
    <text evidence="2">The sequence shown here is derived from an EMBL/GenBank/DDBJ whole genome shotgun (WGS) entry which is preliminary data.</text>
</comment>
<sequence>MPHYYLGKTSQGATVSRTSTRDDFTVAIANIETGAWATFSTSVSRAWENLQRTSTANLEVVEVRLVDRKAFMAATGKAKAPAAPVEAKPDLMSIMETRGAQATREGWLKAFVEAARPVFAAAEAELPKLVRVSVGFPSKGARSKVIGECWNASASDDGVSEVFIVPGLQADPARVADVLTHELIHAALGTEEGHGPTFRRVMKRLGLEGKATATVAGEGWRSWALPIVEALGPFPGAGLNAGMLLAGGKKTQTTRYLKVCCSMCDWTARVTAKHLEGRTLRCPDDACEGTLEQAA</sequence>
<evidence type="ECO:0000313" key="2">
    <source>
        <dbReference type="EMBL" id="RXZ34822.1"/>
    </source>
</evidence>